<dbReference type="EMBL" id="QUMU01000005">
    <property type="protein sequence ID" value="REG32126.1"/>
    <property type="molecule type" value="Genomic_DNA"/>
</dbReference>
<sequence length="292" mass="30346">MRVKQVPVSVLPERAGVGYTAPPMAEAQDIQRVVEEIADHVRKSMPGIRAGNPPPPCPVRTASIAPASIRDNADLAPYIDHTLLKPEATREDVARVAREAVEHGFATVCVNSSHVATVAGILAGSRSVPIAVVGFPLGAALTSAKAFEAREAIQAGAREIDMVLHVGALKARDYALVLSDIAQVVEASRPWPVKVILETSLLSQDEKIAGCVLSKAAGAAFVKTSTGFSTGGATVEDISLMRRVVGEDVGVKASGGIRSAEDALKMIQAGANRLGASASVAIVTGQRSTAKY</sequence>
<dbReference type="PANTHER" id="PTHR10889">
    <property type="entry name" value="DEOXYRIBOSE-PHOSPHATE ALDOLASE"/>
    <property type="match status" value="1"/>
</dbReference>
<dbReference type="InterPro" id="IPR013785">
    <property type="entry name" value="Aldolase_TIM"/>
</dbReference>
<evidence type="ECO:0000313" key="7">
    <source>
        <dbReference type="EMBL" id="REG32126.1"/>
    </source>
</evidence>
<dbReference type="InterPro" id="IPR002915">
    <property type="entry name" value="DeoC/FbaB/LacD_aldolase"/>
</dbReference>
<dbReference type="HAMAP" id="MF_00114">
    <property type="entry name" value="DeoC_type1"/>
    <property type="match status" value="1"/>
</dbReference>
<evidence type="ECO:0000256" key="6">
    <source>
        <dbReference type="HAMAP-Rule" id="MF_00114"/>
    </source>
</evidence>
<feature type="active site" description="Proton donor/acceptor" evidence="6">
    <location>
        <position position="161"/>
    </location>
</feature>
<evidence type="ECO:0000256" key="5">
    <source>
        <dbReference type="ARBA" id="ARBA00048791"/>
    </source>
</evidence>
<proteinExistence type="inferred from homology"/>
<evidence type="ECO:0000256" key="3">
    <source>
        <dbReference type="ARBA" id="ARBA00023239"/>
    </source>
</evidence>
<comment type="similarity">
    <text evidence="1 6">Belongs to the DeoC/FbaB aldolase family. DeoC type 1 subfamily.</text>
</comment>
<comment type="catalytic activity">
    <reaction evidence="5 6">
        <text>2-deoxy-D-ribose 5-phosphate = D-glyceraldehyde 3-phosphate + acetaldehyde</text>
        <dbReference type="Rhea" id="RHEA:12821"/>
        <dbReference type="ChEBI" id="CHEBI:15343"/>
        <dbReference type="ChEBI" id="CHEBI:59776"/>
        <dbReference type="ChEBI" id="CHEBI:62877"/>
        <dbReference type="EC" id="4.1.2.4"/>
    </reaction>
</comment>
<keyword evidence="8" id="KW-1185">Reference proteome</keyword>
<name>A0ABX9K2J9_9BACT</name>
<keyword evidence="3 6" id="KW-0456">Lyase</keyword>
<keyword evidence="2 6" id="KW-0963">Cytoplasm</keyword>
<dbReference type="SUPFAM" id="SSF51569">
    <property type="entry name" value="Aldolase"/>
    <property type="match status" value="1"/>
</dbReference>
<evidence type="ECO:0000313" key="8">
    <source>
        <dbReference type="Proteomes" id="UP000256345"/>
    </source>
</evidence>
<protein>
    <recommendedName>
        <fullName evidence="6">Deoxyribose-phosphate aldolase</fullName>
        <shortName evidence="6">DERA</shortName>
        <ecNumber evidence="6">4.1.2.4</ecNumber>
    </recommendedName>
    <alternativeName>
        <fullName evidence="6">2-deoxy-D-ribose 5-phosphate aldolase</fullName>
    </alternativeName>
    <alternativeName>
        <fullName evidence="6">Phosphodeoxyriboaldolase</fullName>
        <shortName evidence="6">Deoxyriboaldolase</shortName>
    </alternativeName>
</protein>
<keyword evidence="4 6" id="KW-0704">Schiff base</keyword>
<dbReference type="Proteomes" id="UP000256345">
    <property type="component" value="Unassembled WGS sequence"/>
</dbReference>
<feature type="active site" description="Schiff-base intermediate with acetaldehyde" evidence="6">
    <location>
        <position position="223"/>
    </location>
</feature>
<comment type="subcellular location">
    <subcellularLocation>
        <location evidence="6">Cytoplasm</location>
    </subcellularLocation>
</comment>
<feature type="active site" description="Proton donor/acceptor" evidence="6">
    <location>
        <position position="252"/>
    </location>
</feature>
<organism evidence="7 8">
    <name type="scientific">Archangium gephyra</name>
    <dbReference type="NCBI Taxonomy" id="48"/>
    <lineage>
        <taxon>Bacteria</taxon>
        <taxon>Pseudomonadati</taxon>
        <taxon>Myxococcota</taxon>
        <taxon>Myxococcia</taxon>
        <taxon>Myxococcales</taxon>
        <taxon>Cystobacterineae</taxon>
        <taxon>Archangiaceae</taxon>
        <taxon>Archangium</taxon>
    </lineage>
</organism>
<dbReference type="CDD" id="cd00959">
    <property type="entry name" value="DeoC"/>
    <property type="match status" value="1"/>
</dbReference>
<comment type="function">
    <text evidence="6">Catalyzes a reversible aldol reaction between acetaldehyde and D-glyceraldehyde 3-phosphate to generate 2-deoxy-D-ribose 5-phosphate.</text>
</comment>
<dbReference type="PANTHER" id="PTHR10889:SF1">
    <property type="entry name" value="DEOXYRIBOSE-PHOSPHATE ALDOLASE"/>
    <property type="match status" value="1"/>
</dbReference>
<reference evidence="7 8" key="1">
    <citation type="submission" date="2018-08" db="EMBL/GenBank/DDBJ databases">
        <title>Genomic Encyclopedia of Archaeal and Bacterial Type Strains, Phase II (KMG-II): from individual species to whole genera.</title>
        <authorList>
            <person name="Goeker M."/>
        </authorList>
    </citation>
    <scope>NUCLEOTIDE SEQUENCE [LARGE SCALE GENOMIC DNA]</scope>
    <source>
        <strain evidence="7 8">DSM 2261</strain>
    </source>
</reference>
<dbReference type="Gene3D" id="3.20.20.70">
    <property type="entry name" value="Aldolase class I"/>
    <property type="match status" value="1"/>
</dbReference>
<accession>A0ABX9K2J9</accession>
<evidence type="ECO:0000256" key="4">
    <source>
        <dbReference type="ARBA" id="ARBA00023270"/>
    </source>
</evidence>
<dbReference type="Pfam" id="PF01791">
    <property type="entry name" value="DeoC"/>
    <property type="match status" value="1"/>
</dbReference>
<gene>
    <name evidence="6" type="primary">deoC</name>
    <name evidence="7" type="ORF">ATI61_105454</name>
</gene>
<comment type="pathway">
    <text evidence="6">Carbohydrate degradation; 2-deoxy-D-ribose 1-phosphate degradation; D-glyceraldehyde 3-phosphate and acetaldehyde from 2-deoxy-alpha-D-ribose 1-phosphate: step 2/2.</text>
</comment>
<dbReference type="NCBIfam" id="TIGR00126">
    <property type="entry name" value="deoC"/>
    <property type="match status" value="1"/>
</dbReference>
<dbReference type="InterPro" id="IPR028581">
    <property type="entry name" value="DeoC_typeI"/>
</dbReference>
<dbReference type="InterPro" id="IPR011343">
    <property type="entry name" value="DeoC"/>
</dbReference>
<evidence type="ECO:0000256" key="2">
    <source>
        <dbReference type="ARBA" id="ARBA00022490"/>
    </source>
</evidence>
<dbReference type="SMART" id="SM01133">
    <property type="entry name" value="DeoC"/>
    <property type="match status" value="1"/>
</dbReference>
<comment type="caution">
    <text evidence="7">The sequence shown here is derived from an EMBL/GenBank/DDBJ whole genome shotgun (WGS) entry which is preliminary data.</text>
</comment>
<dbReference type="EC" id="4.1.2.4" evidence="6"/>
<evidence type="ECO:0000256" key="1">
    <source>
        <dbReference type="ARBA" id="ARBA00010936"/>
    </source>
</evidence>